<dbReference type="PROSITE" id="PS51034">
    <property type="entry name" value="ZP_2"/>
    <property type="match status" value="1"/>
</dbReference>
<dbReference type="Gene3D" id="2.60.40.4100">
    <property type="entry name" value="Zona pellucida, ZP-C domain"/>
    <property type="match status" value="1"/>
</dbReference>
<dbReference type="InterPro" id="IPR001507">
    <property type="entry name" value="ZP_dom"/>
</dbReference>
<comment type="caution">
    <text evidence="3">The sequence shown here is derived from an EMBL/GenBank/DDBJ whole genome shotgun (WGS) entry which is preliminary data.</text>
</comment>
<dbReference type="PANTHER" id="PTHR47327">
    <property type="entry name" value="FI18240P1-RELATED"/>
    <property type="match status" value="1"/>
</dbReference>
<dbReference type="AlphaFoldDB" id="A0A8S0TKK7"/>
<dbReference type="InterPro" id="IPR052774">
    <property type="entry name" value="Celegans_DevNeuronal_Protein"/>
</dbReference>
<sequence length="473" mass="51884">MFEVDVNNRDQETISITASSDAPLPKISILTLEGKEASTVRIGDRLTFRIEIPDNTPYGIFARSCIAMAKDARSTFEIIDEHGCPVDHTIFPNFTPMNNGNALESNYEAFRFTESYGVIFQCNVNKGASLDFSVPRRDLRETLFLARDSHSAATRTLLTQFSCESACGRPGESRSKVERVNEPRWTRTPPPTIEFVFPRSRSRSHPGRAKSDLVRSARTGRFRTGRRHVVHTHTHTKASADHSQQNSIDKAACLRAPPSHRRQQVAADFPAVGPAASRSRARDMTRLGWAGLSPKRLHFPAAAKIRKRTAATTTRVSASVSDCWLASGNCPPAARRFANLARRHGPQVRRPICSARRRGAAQIQSYRAAGRGLFLFVVVVVVSSKPAALGLARGVAPRNDEWKNNWPPPPPLLSRSFAESACGARRLPATGLPPGSALREIESLSQSQLEISHNEIGMPPPPAGRANSAQHSG</sequence>
<dbReference type="OrthoDB" id="5775605at2759"/>
<protein>
    <submittedName>
        <fullName evidence="3">Zona pellucida-like domain containing 3</fullName>
    </submittedName>
</protein>
<feature type="domain" description="ZP" evidence="2">
    <location>
        <begin position="1"/>
        <end position="143"/>
    </location>
</feature>
<gene>
    <name evidence="3" type="ORF">OLEA9_A030983</name>
</gene>
<dbReference type="Proteomes" id="UP000594638">
    <property type="component" value="Unassembled WGS sequence"/>
</dbReference>
<dbReference type="EMBL" id="CACTIH010007260">
    <property type="protein sequence ID" value="CAA3006488.1"/>
    <property type="molecule type" value="Genomic_DNA"/>
</dbReference>
<proteinExistence type="predicted"/>
<organism evidence="3 4">
    <name type="scientific">Olea europaea subsp. europaea</name>
    <dbReference type="NCBI Taxonomy" id="158383"/>
    <lineage>
        <taxon>Eukaryota</taxon>
        <taxon>Viridiplantae</taxon>
        <taxon>Streptophyta</taxon>
        <taxon>Embryophyta</taxon>
        <taxon>Tracheophyta</taxon>
        <taxon>Spermatophyta</taxon>
        <taxon>Magnoliopsida</taxon>
        <taxon>eudicotyledons</taxon>
        <taxon>Gunneridae</taxon>
        <taxon>Pentapetalae</taxon>
        <taxon>asterids</taxon>
        <taxon>lamiids</taxon>
        <taxon>Lamiales</taxon>
        <taxon>Oleaceae</taxon>
        <taxon>Oleeae</taxon>
        <taxon>Olea</taxon>
    </lineage>
</organism>
<feature type="region of interest" description="Disordered" evidence="1">
    <location>
        <begin position="443"/>
        <end position="473"/>
    </location>
</feature>
<accession>A0A8S0TKK7</accession>
<dbReference type="PANTHER" id="PTHR47327:SF1">
    <property type="entry name" value="RE15579P"/>
    <property type="match status" value="1"/>
</dbReference>
<evidence type="ECO:0000313" key="4">
    <source>
        <dbReference type="Proteomes" id="UP000594638"/>
    </source>
</evidence>
<dbReference type="InterPro" id="IPR042235">
    <property type="entry name" value="ZP-C_dom"/>
</dbReference>
<evidence type="ECO:0000313" key="3">
    <source>
        <dbReference type="EMBL" id="CAA3006488.1"/>
    </source>
</evidence>
<reference evidence="3 4" key="1">
    <citation type="submission" date="2019-12" db="EMBL/GenBank/DDBJ databases">
        <authorList>
            <person name="Alioto T."/>
            <person name="Alioto T."/>
            <person name="Gomez Garrido J."/>
        </authorList>
    </citation>
    <scope>NUCLEOTIDE SEQUENCE [LARGE SCALE GENOMIC DNA]</scope>
</reference>
<dbReference type="GO" id="GO:0009653">
    <property type="term" value="P:anatomical structure morphogenesis"/>
    <property type="evidence" value="ECO:0007669"/>
    <property type="project" value="TreeGrafter"/>
</dbReference>
<name>A0A8S0TKK7_OLEEU</name>
<evidence type="ECO:0000259" key="2">
    <source>
        <dbReference type="PROSITE" id="PS51034"/>
    </source>
</evidence>
<dbReference type="Gramene" id="OE9A030983T1">
    <property type="protein sequence ID" value="OE9A030983C1"/>
    <property type="gene ID" value="OE9A030983"/>
</dbReference>
<keyword evidence="4" id="KW-1185">Reference proteome</keyword>
<evidence type="ECO:0000256" key="1">
    <source>
        <dbReference type="SAM" id="MobiDB-lite"/>
    </source>
</evidence>